<dbReference type="EMBL" id="CAJHOF010000012">
    <property type="protein sequence ID" value="CAD7289091.1"/>
    <property type="molecule type" value="Genomic_DNA"/>
</dbReference>
<accession>A0ABN7KBA9</accession>
<gene>
    <name evidence="14" type="primary">tbp1</name>
    <name evidence="14" type="ORF">LMG7974_01338</name>
</gene>
<evidence type="ECO:0000313" key="15">
    <source>
        <dbReference type="Proteomes" id="UP000789803"/>
    </source>
</evidence>
<evidence type="ECO:0000313" key="14">
    <source>
        <dbReference type="EMBL" id="CAD7289091.1"/>
    </source>
</evidence>
<sequence length="788" mass="89609">MRNNHVLILSIFVVIELFAADDVRLDEVSVTAKNISSKKSILNKSDIKKGQIFSEKDLVRNETGTSVTEGGRSGNNGYAIRGVDSDRISVKVDGMEAAESFMPRFYYIKGFMNGNRNSTELENLSSIEITKGANSLTKGSGAIGGSVSMQTKNASDFVADGENFGLYSKTGYASINNEFRQVIGGGVKFNGIEALFQHTYKNGDEYKNFYSGSIKDISHCGVGINGVNNSEKYQNLCSFGRILPDTVNSKSNSRLAKIGYRYDNHFINTFYEDLRQNHFTEQKSNSVASLNRRNFNEKIPYERYGIYYEYEPSNDALLSYFKLGFARQNIKQISHSNQYNAFVGKDAYLNNKIDKYRSYEFSQKRDQFDTQGILSELWGGHILSFGAGAHKGEFKNENLEIDNGGRIGVQNFTYQQPVKSRLFYGYLKDDFYLTDKLGLSFGIRADRYKYTPKMSNLKYENARQQIQELPESKFNAFTYEAGFEYEFIDDAVFSYAFSTGFRAPKIEEMYFEMGTPKSSTVYTRNLDLKPEKAQNHEITLSKNSQNYAISTSVFYTRYTDFIDIGYDVLIETRRVRDRSTRPAGWKNQYFLDKVIYKQTNIDRAVIKGVELNTRVNGGVLNLPDEYFATLKATYQKGRKSDNTSLMAVQPFTAIFGLGYDGERLSLLLTSKYVSAKRSKDANDFIPLNSLQVKVDKTTAKVDKGEIKPHPYLSNSYLIYDLTAGYKINKNFSINAGIFNLFDKKYTTWESLRQLRYNGNQGYVLGSGVGLERYTAAGRNFSISFEMRY</sequence>
<comment type="caution">
    <text evidence="14">The sequence shown here is derived from an EMBL/GenBank/DDBJ whole genome shotgun (WGS) entry which is preliminary data.</text>
</comment>
<dbReference type="RefSeq" id="WP_229933130.1">
    <property type="nucleotide sequence ID" value="NZ_CAJHOF010000012.1"/>
</dbReference>
<dbReference type="Gene3D" id="2.40.170.20">
    <property type="entry name" value="TonB-dependent receptor, beta-barrel domain"/>
    <property type="match status" value="1"/>
</dbReference>
<evidence type="ECO:0000256" key="4">
    <source>
        <dbReference type="ARBA" id="ARBA00022692"/>
    </source>
</evidence>
<dbReference type="Proteomes" id="UP000789803">
    <property type="component" value="Unassembled WGS sequence"/>
</dbReference>
<evidence type="ECO:0000256" key="11">
    <source>
        <dbReference type="RuleBase" id="RU003357"/>
    </source>
</evidence>
<evidence type="ECO:0000259" key="13">
    <source>
        <dbReference type="Pfam" id="PF07715"/>
    </source>
</evidence>
<keyword evidence="8" id="KW-0675">Receptor</keyword>
<feature type="domain" description="TonB-dependent receptor plug" evidence="13">
    <location>
        <begin position="33"/>
        <end position="145"/>
    </location>
</feature>
<evidence type="ECO:0000256" key="3">
    <source>
        <dbReference type="ARBA" id="ARBA00022452"/>
    </source>
</evidence>
<evidence type="ECO:0000259" key="12">
    <source>
        <dbReference type="Pfam" id="PF00593"/>
    </source>
</evidence>
<evidence type="ECO:0000256" key="9">
    <source>
        <dbReference type="ARBA" id="ARBA00023237"/>
    </source>
</evidence>
<dbReference type="InterPro" id="IPR037066">
    <property type="entry name" value="Plug_dom_sf"/>
</dbReference>
<comment type="subcellular location">
    <subcellularLocation>
        <location evidence="1 10">Cell outer membrane</location>
        <topology evidence="1 10">Multi-pass membrane protein</topology>
    </subcellularLocation>
</comment>
<protein>
    <submittedName>
        <fullName evidence="14">Transferrin-binding protein 1</fullName>
    </submittedName>
</protein>
<dbReference type="InterPro" id="IPR000531">
    <property type="entry name" value="Beta-barrel_TonB"/>
</dbReference>
<dbReference type="PANTHER" id="PTHR30069">
    <property type="entry name" value="TONB-DEPENDENT OUTER MEMBRANE RECEPTOR"/>
    <property type="match status" value="1"/>
</dbReference>
<feature type="domain" description="TonB-dependent receptor-like beta-barrel" evidence="12">
    <location>
        <begin position="271"/>
        <end position="740"/>
    </location>
</feature>
<keyword evidence="6 11" id="KW-0798">TonB box</keyword>
<evidence type="ECO:0000256" key="8">
    <source>
        <dbReference type="ARBA" id="ARBA00023170"/>
    </source>
</evidence>
<dbReference type="CDD" id="cd01347">
    <property type="entry name" value="ligand_gated_channel"/>
    <property type="match status" value="1"/>
</dbReference>
<dbReference type="InterPro" id="IPR010949">
    <property type="entry name" value="TonB_Hb/transfer/lactofer_rcpt"/>
</dbReference>
<evidence type="ECO:0000256" key="1">
    <source>
        <dbReference type="ARBA" id="ARBA00004571"/>
    </source>
</evidence>
<evidence type="ECO:0000256" key="7">
    <source>
        <dbReference type="ARBA" id="ARBA00023136"/>
    </source>
</evidence>
<organism evidence="14 15">
    <name type="scientific">Campylobacter majalis</name>
    <dbReference type="NCBI Taxonomy" id="2790656"/>
    <lineage>
        <taxon>Bacteria</taxon>
        <taxon>Pseudomonadati</taxon>
        <taxon>Campylobacterota</taxon>
        <taxon>Epsilonproteobacteria</taxon>
        <taxon>Campylobacterales</taxon>
        <taxon>Campylobacteraceae</taxon>
        <taxon>Campylobacter</taxon>
    </lineage>
</organism>
<dbReference type="Pfam" id="PF07715">
    <property type="entry name" value="Plug"/>
    <property type="match status" value="1"/>
</dbReference>
<dbReference type="InterPro" id="IPR012910">
    <property type="entry name" value="Plug_dom"/>
</dbReference>
<keyword evidence="4 10" id="KW-0812">Transmembrane</keyword>
<proteinExistence type="inferred from homology"/>
<keyword evidence="2 10" id="KW-0813">Transport</keyword>
<dbReference type="PANTHER" id="PTHR30069:SF29">
    <property type="entry name" value="HEMOGLOBIN AND HEMOGLOBIN-HAPTOGLOBIN-BINDING PROTEIN 1-RELATED"/>
    <property type="match status" value="1"/>
</dbReference>
<comment type="similarity">
    <text evidence="10 11">Belongs to the TonB-dependent receptor family.</text>
</comment>
<dbReference type="Pfam" id="PF00593">
    <property type="entry name" value="TonB_dep_Rec_b-barrel"/>
    <property type="match status" value="1"/>
</dbReference>
<keyword evidence="15" id="KW-1185">Reference proteome</keyword>
<keyword evidence="9 10" id="KW-0998">Cell outer membrane</keyword>
<dbReference type="PROSITE" id="PS52016">
    <property type="entry name" value="TONB_DEPENDENT_REC_3"/>
    <property type="match status" value="1"/>
</dbReference>
<evidence type="ECO:0000256" key="10">
    <source>
        <dbReference type="PROSITE-ProRule" id="PRU01360"/>
    </source>
</evidence>
<dbReference type="Gene3D" id="2.170.130.10">
    <property type="entry name" value="TonB-dependent receptor, plug domain"/>
    <property type="match status" value="1"/>
</dbReference>
<dbReference type="NCBIfam" id="TIGR01786">
    <property type="entry name" value="TonB-hemlactrns"/>
    <property type="match status" value="1"/>
</dbReference>
<dbReference type="SUPFAM" id="SSF56935">
    <property type="entry name" value="Porins"/>
    <property type="match status" value="1"/>
</dbReference>
<dbReference type="InterPro" id="IPR036942">
    <property type="entry name" value="Beta-barrel_TonB_sf"/>
</dbReference>
<dbReference type="InterPro" id="IPR039426">
    <property type="entry name" value="TonB-dep_rcpt-like"/>
</dbReference>
<name>A0ABN7KBA9_9BACT</name>
<keyword evidence="7 10" id="KW-0472">Membrane</keyword>
<keyword evidence="3 10" id="KW-1134">Transmembrane beta strand</keyword>
<evidence type="ECO:0000256" key="2">
    <source>
        <dbReference type="ARBA" id="ARBA00022448"/>
    </source>
</evidence>
<keyword evidence="5" id="KW-0732">Signal</keyword>
<reference evidence="14 15" key="1">
    <citation type="submission" date="2020-11" db="EMBL/GenBank/DDBJ databases">
        <authorList>
            <person name="Peeters C."/>
        </authorList>
    </citation>
    <scope>NUCLEOTIDE SEQUENCE [LARGE SCALE GENOMIC DNA]</scope>
    <source>
        <strain evidence="14 15">LMG 7974</strain>
    </source>
</reference>
<evidence type="ECO:0000256" key="6">
    <source>
        <dbReference type="ARBA" id="ARBA00023077"/>
    </source>
</evidence>
<evidence type="ECO:0000256" key="5">
    <source>
        <dbReference type="ARBA" id="ARBA00022729"/>
    </source>
</evidence>